<comment type="caution">
    <text evidence="2">The sequence shown here is derived from an EMBL/GenBank/DDBJ whole genome shotgun (WGS) entry which is preliminary data.</text>
</comment>
<organism evidence="2 3">
    <name type="scientific">Shouchella clausii</name>
    <name type="common">Alkalihalobacillus clausii</name>
    <dbReference type="NCBI Taxonomy" id="79880"/>
    <lineage>
        <taxon>Bacteria</taxon>
        <taxon>Bacillati</taxon>
        <taxon>Bacillota</taxon>
        <taxon>Bacilli</taxon>
        <taxon>Bacillales</taxon>
        <taxon>Bacillaceae</taxon>
        <taxon>Shouchella</taxon>
    </lineage>
</organism>
<name>A0A268NXU3_SHOCL</name>
<feature type="transmembrane region" description="Helical" evidence="1">
    <location>
        <begin position="108"/>
        <end position="126"/>
    </location>
</feature>
<feature type="transmembrane region" description="Helical" evidence="1">
    <location>
        <begin position="238"/>
        <end position="258"/>
    </location>
</feature>
<proteinExistence type="predicted"/>
<evidence type="ECO:0000313" key="3">
    <source>
        <dbReference type="Proteomes" id="UP000216207"/>
    </source>
</evidence>
<reference evidence="2 3" key="1">
    <citation type="submission" date="2017-07" db="EMBL/GenBank/DDBJ databases">
        <title>Isolation and whole genome analysis of endospore-forming bacteria from heroin.</title>
        <authorList>
            <person name="Kalinowski J."/>
            <person name="Ahrens B."/>
            <person name="Al-Dilaimi A."/>
            <person name="Winkler A."/>
            <person name="Wibberg D."/>
            <person name="Schleenbecker U."/>
            <person name="Ruckert C."/>
            <person name="Wolfel R."/>
            <person name="Grass G."/>
        </authorList>
    </citation>
    <scope>NUCLEOTIDE SEQUENCE [LARGE SCALE GENOMIC DNA]</scope>
    <source>
        <strain evidence="2 3">7539</strain>
    </source>
</reference>
<dbReference type="Proteomes" id="UP000216207">
    <property type="component" value="Unassembled WGS sequence"/>
</dbReference>
<sequence length="296" mass="33357">MANKFENYVDSILNEVELNNQNYNDLKSEILTYLNEKKEFYEGKGLDSDSAADASIEDFGESKEVGKDLLKTYLPYRKIALISVIISSFVLSTSVFLYSSFFANSVPLIWLFLMLSSAGVTSYFYFKPLKTAKYRAFFIGFMVVFSFISLIGQFYLEAIKHDIIYMMLFVLLIITFVAILTNIVIGAIHQPISSRFQILNTTQRRINVLFNLVSGIVVLGYTSLISVGFFIFGVPPSLAPITFVLFILGIWVISLVFSLIKVNLSMVGRLLQVGVVALVVSTFFSQKIIDVINNLF</sequence>
<evidence type="ECO:0000256" key="1">
    <source>
        <dbReference type="SAM" id="Phobius"/>
    </source>
</evidence>
<protein>
    <submittedName>
        <fullName evidence="2">Uncharacterized protein</fullName>
    </submittedName>
</protein>
<dbReference type="OMA" id="MANKFEN"/>
<feature type="transmembrane region" description="Helical" evidence="1">
    <location>
        <begin position="138"/>
        <end position="156"/>
    </location>
</feature>
<feature type="transmembrane region" description="Helical" evidence="1">
    <location>
        <begin position="79"/>
        <end position="102"/>
    </location>
</feature>
<gene>
    <name evidence="2" type="ORF">CHH72_16090</name>
</gene>
<keyword evidence="1" id="KW-1133">Transmembrane helix</keyword>
<evidence type="ECO:0000313" key="2">
    <source>
        <dbReference type="EMBL" id="PAE87835.1"/>
    </source>
</evidence>
<dbReference type="AlphaFoldDB" id="A0A268NXU3"/>
<accession>A0A268NXU3</accession>
<keyword evidence="1" id="KW-0472">Membrane</keyword>
<dbReference type="RefSeq" id="WP_011245860.1">
    <property type="nucleotide sequence ID" value="NZ_BOQQ01000009.1"/>
</dbReference>
<keyword evidence="1" id="KW-0812">Transmembrane</keyword>
<feature type="transmembrane region" description="Helical" evidence="1">
    <location>
        <begin position="208"/>
        <end position="232"/>
    </location>
</feature>
<dbReference type="EMBL" id="NPCC01000027">
    <property type="protein sequence ID" value="PAE87835.1"/>
    <property type="molecule type" value="Genomic_DNA"/>
</dbReference>
<feature type="transmembrane region" description="Helical" evidence="1">
    <location>
        <begin position="162"/>
        <end position="188"/>
    </location>
</feature>
<feature type="transmembrane region" description="Helical" evidence="1">
    <location>
        <begin position="270"/>
        <end position="289"/>
    </location>
</feature>